<dbReference type="InterPro" id="IPR036188">
    <property type="entry name" value="FAD/NAD-bd_sf"/>
</dbReference>
<evidence type="ECO:0000256" key="1">
    <source>
        <dbReference type="ARBA" id="ARBA00010790"/>
    </source>
</evidence>
<feature type="chain" id="PRO_5004109554" evidence="5">
    <location>
        <begin position="22"/>
        <end position="677"/>
    </location>
</feature>
<evidence type="ECO:0000256" key="2">
    <source>
        <dbReference type="ARBA" id="ARBA00023180"/>
    </source>
</evidence>
<name>N1QG65_SPHMS</name>
<dbReference type="Proteomes" id="UP000016931">
    <property type="component" value="Unassembled WGS sequence"/>
</dbReference>
<accession>N1QG65</accession>
<dbReference type="InterPro" id="IPR000172">
    <property type="entry name" value="GMC_OxRdtase_N"/>
</dbReference>
<evidence type="ECO:0000313" key="8">
    <source>
        <dbReference type="Proteomes" id="UP000016931"/>
    </source>
</evidence>
<dbReference type="RefSeq" id="XP_016757664.1">
    <property type="nucleotide sequence ID" value="XM_016902198.1"/>
</dbReference>
<dbReference type="OrthoDB" id="269227at2759"/>
<comment type="cofactor">
    <cofactor evidence="4">
        <name>FAD</name>
        <dbReference type="ChEBI" id="CHEBI:57692"/>
    </cofactor>
</comment>
<feature type="signal peptide" evidence="5">
    <location>
        <begin position="1"/>
        <end position="21"/>
    </location>
</feature>
<dbReference type="GO" id="GO:0050660">
    <property type="term" value="F:flavin adenine dinucleotide binding"/>
    <property type="evidence" value="ECO:0007669"/>
    <property type="project" value="InterPro"/>
</dbReference>
<dbReference type="SUPFAM" id="SSF51905">
    <property type="entry name" value="FAD/NAD(P)-binding domain"/>
    <property type="match status" value="1"/>
</dbReference>
<dbReference type="eggNOG" id="KOG1238">
    <property type="taxonomic scope" value="Eukaryota"/>
</dbReference>
<feature type="binding site" evidence="4">
    <location>
        <position position="187"/>
    </location>
    <ligand>
        <name>FAD</name>
        <dbReference type="ChEBI" id="CHEBI:57692"/>
    </ligand>
</feature>
<comment type="similarity">
    <text evidence="1">Belongs to the GMC oxidoreductase family.</text>
</comment>
<dbReference type="Gene3D" id="3.50.50.60">
    <property type="entry name" value="FAD/NAD(P)-binding domain"/>
    <property type="match status" value="1"/>
</dbReference>
<dbReference type="Gene3D" id="3.30.560.10">
    <property type="entry name" value="Glucose Oxidase, domain 3"/>
    <property type="match status" value="1"/>
</dbReference>
<dbReference type="PROSITE" id="PS00624">
    <property type="entry name" value="GMC_OXRED_2"/>
    <property type="match status" value="1"/>
</dbReference>
<dbReference type="Pfam" id="PF05199">
    <property type="entry name" value="GMC_oxred_C"/>
    <property type="match status" value="1"/>
</dbReference>
<evidence type="ECO:0000313" key="7">
    <source>
        <dbReference type="EMBL" id="EMF09543.1"/>
    </source>
</evidence>
<gene>
    <name evidence="7" type="ORF">SEPMUDRAFT_128186</name>
</gene>
<dbReference type="HOGENOM" id="CLU_002865_6_3_1"/>
<keyword evidence="4" id="KW-0274">FAD</keyword>
<evidence type="ECO:0000256" key="4">
    <source>
        <dbReference type="PIRSR" id="PIRSR000137-2"/>
    </source>
</evidence>
<evidence type="ECO:0000256" key="5">
    <source>
        <dbReference type="SAM" id="SignalP"/>
    </source>
</evidence>
<dbReference type="SUPFAM" id="SSF54373">
    <property type="entry name" value="FAD-linked reductases, C-terminal domain"/>
    <property type="match status" value="1"/>
</dbReference>
<keyword evidence="5" id="KW-0732">Signal</keyword>
<dbReference type="PIRSF" id="PIRSF000137">
    <property type="entry name" value="Alcohol_oxidase"/>
    <property type="match status" value="1"/>
</dbReference>
<keyword evidence="8" id="KW-1185">Reference proteome</keyword>
<dbReference type="GO" id="GO:0044550">
    <property type="term" value="P:secondary metabolite biosynthetic process"/>
    <property type="evidence" value="ECO:0007669"/>
    <property type="project" value="TreeGrafter"/>
</dbReference>
<dbReference type="OMA" id="PVPNCKH"/>
<reference evidence="7 8" key="1">
    <citation type="journal article" date="2012" name="PLoS Pathog.">
        <title>Diverse lifestyles and strategies of plant pathogenesis encoded in the genomes of eighteen Dothideomycetes fungi.</title>
        <authorList>
            <person name="Ohm R.A."/>
            <person name="Feau N."/>
            <person name="Henrissat B."/>
            <person name="Schoch C.L."/>
            <person name="Horwitz B.A."/>
            <person name="Barry K.W."/>
            <person name="Condon B.J."/>
            <person name="Copeland A.C."/>
            <person name="Dhillon B."/>
            <person name="Glaser F."/>
            <person name="Hesse C.N."/>
            <person name="Kosti I."/>
            <person name="LaButti K."/>
            <person name="Lindquist E.A."/>
            <person name="Lucas S."/>
            <person name="Salamov A.A."/>
            <person name="Bradshaw R.E."/>
            <person name="Ciuffetti L."/>
            <person name="Hamelin R.C."/>
            <person name="Kema G.H.J."/>
            <person name="Lawrence C."/>
            <person name="Scott J.A."/>
            <person name="Spatafora J.W."/>
            <person name="Turgeon B.G."/>
            <person name="de Wit P.J.G.M."/>
            <person name="Zhong S."/>
            <person name="Goodwin S.B."/>
            <person name="Grigoriev I.V."/>
        </authorList>
    </citation>
    <scope>NUCLEOTIDE SEQUENCE [LARGE SCALE GENOMIC DNA]</scope>
    <source>
        <strain evidence="7 8">SO2202</strain>
    </source>
</reference>
<dbReference type="GeneID" id="27899335"/>
<feature type="active site" description="Proton donor" evidence="3">
    <location>
        <position position="613"/>
    </location>
</feature>
<dbReference type="EMBL" id="KB456269">
    <property type="protein sequence ID" value="EMF09543.1"/>
    <property type="molecule type" value="Genomic_DNA"/>
</dbReference>
<keyword evidence="4" id="KW-0285">Flavoprotein</keyword>
<dbReference type="PANTHER" id="PTHR11552">
    <property type="entry name" value="GLUCOSE-METHANOL-CHOLINE GMC OXIDOREDUCTASE"/>
    <property type="match status" value="1"/>
</dbReference>
<evidence type="ECO:0000259" key="6">
    <source>
        <dbReference type="PROSITE" id="PS00624"/>
    </source>
</evidence>
<feature type="domain" description="Glucose-methanol-choline oxidoreductase N-terminal" evidence="6">
    <location>
        <begin position="370"/>
        <end position="384"/>
    </location>
</feature>
<dbReference type="AlphaFoldDB" id="N1QG65"/>
<evidence type="ECO:0000256" key="3">
    <source>
        <dbReference type="PIRSR" id="PIRSR000137-1"/>
    </source>
</evidence>
<sequence>MMRFAGWPIVLSACLLSTSSAWPVQVRQLSDLLSPVLTAVSKLTGPVLDTVASSNLPGSSILNPLLEVVQQTASGQGLVQGVLGGLDGVLGEEQTFDYVIVGGGTAGIPVGVRLAEAGFTVAIVEAGLFYQLGKPVLGTTPTGAFFGAGWNSLDQFPLVDWGFTTEPQEGTGQRRLHYARGKALGGTSALNFMIYHRSSSQAYDMWADQVGDDSYRLVNLQPYFEKSVSFTPPNTEVRPANATTLYDANDFTTPGGPVQVSYTNFVSTWTSWLEQGLKSVGMKVTTEFNSGKLLGYHYAQATIRPETQSRSASDDYLRLIEDTSKLKVFTQTTAKQIIFNGTTAVGVKVNTLALLERTIYASKEVILSAGAFQSPHLLMVSGIGPKSTLDSFGIPVVSALEGVGQNMWDHIFLGPTHEVAFDTLSKVFRDPVVLAETLADYLAVPPTGPLTSNVAELIGWEKLPEKYRSTWSEETRAAMSQFPPDWPEIEVSTANAYIGDFMFPLLQQPLNFNQYATIFGIMNALTSRGNITITSSDINDAPIITPNYLTTKADQEVAVSWFRRMREIWDTPELQSITIKQDDGSAEYWPGPDVDTDEEILDLIRSSFMTVWHASCTCKMGKREDSMAVVDSGARVFGVEKLRVVDASSFPLLPPGHLQSTIYALAEKIADDIVQGR</sequence>
<dbReference type="Pfam" id="PF00732">
    <property type="entry name" value="GMC_oxred_N"/>
    <property type="match status" value="1"/>
</dbReference>
<protein>
    <submittedName>
        <fullName evidence="7">Alcohol oxidase</fullName>
    </submittedName>
</protein>
<dbReference type="InterPro" id="IPR012132">
    <property type="entry name" value="GMC_OxRdtase"/>
</dbReference>
<feature type="binding site" evidence="4">
    <location>
        <begin position="612"/>
        <end position="613"/>
    </location>
    <ligand>
        <name>FAD</name>
        <dbReference type="ChEBI" id="CHEBI:57692"/>
    </ligand>
</feature>
<proteinExistence type="inferred from homology"/>
<dbReference type="InterPro" id="IPR007867">
    <property type="entry name" value="GMC_OxRtase_C"/>
</dbReference>
<dbReference type="GO" id="GO:0016614">
    <property type="term" value="F:oxidoreductase activity, acting on CH-OH group of donors"/>
    <property type="evidence" value="ECO:0007669"/>
    <property type="project" value="InterPro"/>
</dbReference>
<dbReference type="PANTHER" id="PTHR11552:SF138">
    <property type="entry name" value="DEHYDROGENASE PKFF-RELATED"/>
    <property type="match status" value="1"/>
</dbReference>
<feature type="active site" description="Proton acceptor" evidence="3">
    <location>
        <position position="657"/>
    </location>
</feature>
<dbReference type="STRING" id="692275.N1QG65"/>
<organism evidence="7 8">
    <name type="scientific">Sphaerulina musiva (strain SO2202)</name>
    <name type="common">Poplar stem canker fungus</name>
    <name type="synonym">Septoria musiva</name>
    <dbReference type="NCBI Taxonomy" id="692275"/>
    <lineage>
        <taxon>Eukaryota</taxon>
        <taxon>Fungi</taxon>
        <taxon>Dikarya</taxon>
        <taxon>Ascomycota</taxon>
        <taxon>Pezizomycotina</taxon>
        <taxon>Dothideomycetes</taxon>
        <taxon>Dothideomycetidae</taxon>
        <taxon>Mycosphaerellales</taxon>
        <taxon>Mycosphaerellaceae</taxon>
        <taxon>Sphaerulina</taxon>
    </lineage>
</organism>
<keyword evidence="2" id="KW-0325">Glycoprotein</keyword>